<accession>A0A9W4WTW4</accession>
<evidence type="ECO:0000256" key="1">
    <source>
        <dbReference type="SAM" id="MobiDB-lite"/>
    </source>
</evidence>
<name>A0A9W4WTW4_9GLOM</name>
<comment type="caution">
    <text evidence="3">The sequence shown here is derived from an EMBL/GenBank/DDBJ whole genome shotgun (WGS) entry which is preliminary data.</text>
</comment>
<proteinExistence type="predicted"/>
<organism evidence="3 4">
    <name type="scientific">Funneliformis geosporum</name>
    <dbReference type="NCBI Taxonomy" id="1117311"/>
    <lineage>
        <taxon>Eukaryota</taxon>
        <taxon>Fungi</taxon>
        <taxon>Fungi incertae sedis</taxon>
        <taxon>Mucoromycota</taxon>
        <taxon>Glomeromycotina</taxon>
        <taxon>Glomeromycetes</taxon>
        <taxon>Glomerales</taxon>
        <taxon>Glomeraceae</taxon>
        <taxon>Funneliformis</taxon>
    </lineage>
</organism>
<dbReference type="AlphaFoldDB" id="A0A9W4WTW4"/>
<evidence type="ECO:0000256" key="2">
    <source>
        <dbReference type="SAM" id="Phobius"/>
    </source>
</evidence>
<gene>
    <name evidence="3" type="ORF">FWILDA_LOCUS8675</name>
</gene>
<reference evidence="3" key="1">
    <citation type="submission" date="2022-08" db="EMBL/GenBank/DDBJ databases">
        <authorList>
            <person name="Kallberg Y."/>
            <person name="Tangrot J."/>
            <person name="Rosling A."/>
        </authorList>
    </citation>
    <scope>NUCLEOTIDE SEQUENCE</scope>
    <source>
        <strain evidence="3">Wild A</strain>
    </source>
</reference>
<evidence type="ECO:0000313" key="3">
    <source>
        <dbReference type="EMBL" id="CAI2178617.1"/>
    </source>
</evidence>
<keyword evidence="2" id="KW-0472">Membrane</keyword>
<evidence type="ECO:0000313" key="4">
    <source>
        <dbReference type="Proteomes" id="UP001153678"/>
    </source>
</evidence>
<protein>
    <submittedName>
        <fullName evidence="3">18107_t:CDS:1</fullName>
    </submittedName>
</protein>
<dbReference type="EMBL" id="CAMKVN010001890">
    <property type="protein sequence ID" value="CAI2178617.1"/>
    <property type="molecule type" value="Genomic_DNA"/>
</dbReference>
<sequence length="257" mass="28181">MTETVEYQSCQSNINCTFAIVGQICSGEGWCIFECLEDSDCISGGICTSAYNCDWSGKPTPPLLKESLASPQDLTKSADTTNANGTSTTNEGIFKLNSPFVLVIVIITLLVLVCAIATLLFFVFRRKKNNAEGARGLRPLTLSPSAKRSKKDSREKDSRSVKKPPHQYDSPVLFESEDEGKEEPFEESFSEGAVGSAANQPSMRSPPVRSQTMYGSSTPSTSFVELSSPLPPFQHQHHFMAAEDNDPQQQQQQRQSP</sequence>
<feature type="compositionally biased region" description="Low complexity" evidence="1">
    <location>
        <begin position="248"/>
        <end position="257"/>
    </location>
</feature>
<dbReference type="OrthoDB" id="2431596at2759"/>
<feature type="compositionally biased region" description="Polar residues" evidence="1">
    <location>
        <begin position="197"/>
        <end position="225"/>
    </location>
</feature>
<feature type="transmembrane region" description="Helical" evidence="2">
    <location>
        <begin position="100"/>
        <end position="124"/>
    </location>
</feature>
<keyword evidence="2" id="KW-0812">Transmembrane</keyword>
<dbReference type="Proteomes" id="UP001153678">
    <property type="component" value="Unassembled WGS sequence"/>
</dbReference>
<keyword evidence="4" id="KW-1185">Reference proteome</keyword>
<keyword evidence="2" id="KW-1133">Transmembrane helix</keyword>
<feature type="compositionally biased region" description="Acidic residues" evidence="1">
    <location>
        <begin position="175"/>
        <end position="189"/>
    </location>
</feature>
<feature type="region of interest" description="Disordered" evidence="1">
    <location>
        <begin position="135"/>
        <end position="257"/>
    </location>
</feature>